<keyword evidence="9" id="KW-0949">S-adenosyl-L-methionine</keyword>
<feature type="region of interest" description="Disordered" evidence="23">
    <location>
        <begin position="500"/>
        <end position="526"/>
    </location>
</feature>
<keyword evidence="7" id="KW-0489">Methyltransferase</keyword>
<feature type="compositionally biased region" description="Low complexity" evidence="23">
    <location>
        <begin position="354"/>
        <end position="366"/>
    </location>
</feature>
<comment type="function">
    <text evidence="19">Catalyzes the 2 serial methylation steps for the conversion of the 7-monomethylguanosine (m(7)G) caps of snRNAs and snoRNAs to a 2,2,7-trimethylguanosine (m(2,2,7)G) cap structure. The enzyme is specific for guanine, and N7 methylation must precede N2 methylation. Hypermethylation of the m7G cap of U snRNAs leads to their concentration in nuclear foci, their colocalization with coilin and the formation of canonical Cajal bodies (CBs). Plays a role in transcriptional regulation.</text>
</comment>
<dbReference type="Proteomes" id="UP001181693">
    <property type="component" value="Unassembled WGS sequence"/>
</dbReference>
<dbReference type="Pfam" id="PF09445">
    <property type="entry name" value="Methyltransf_15"/>
    <property type="match status" value="1"/>
</dbReference>
<feature type="region of interest" description="Disordered" evidence="23">
    <location>
        <begin position="345"/>
        <end position="413"/>
    </location>
</feature>
<comment type="subunit">
    <text evidence="20">May form homooligomers. Interacts with CREBBP/CBP, EED/WAIT1, EP300/P300, NCOA6/PRIP, PPARBP/PBP and SMN.</text>
</comment>
<feature type="region of interest" description="Disordered" evidence="23">
    <location>
        <begin position="151"/>
        <end position="177"/>
    </location>
</feature>
<comment type="catalytic activity">
    <reaction evidence="17">
        <text>a 5'-end (N(7)-methyl 5'-triphosphoguanosine)-ribonucleoside in snRNA + S-adenosyl-L-methionine = a 5'-end (N(2),N(7)-dimethyl 5'-triphosphoguanosine)-ribonucleoside in snRNA + S-adenosyl-L-homocysteine + H(+)</text>
        <dbReference type="Rhea" id="RHEA:78471"/>
        <dbReference type="Rhea" id="RHEA-COMP:19085"/>
        <dbReference type="Rhea" id="RHEA-COMP:19087"/>
        <dbReference type="ChEBI" id="CHEBI:15378"/>
        <dbReference type="ChEBI" id="CHEBI:57856"/>
        <dbReference type="ChEBI" id="CHEBI:59789"/>
        <dbReference type="ChEBI" id="CHEBI:156461"/>
        <dbReference type="ChEBI" id="CHEBI:172880"/>
    </reaction>
    <physiologicalReaction direction="left-to-right" evidence="17">
        <dbReference type="Rhea" id="RHEA:78472"/>
    </physiologicalReaction>
</comment>
<comment type="similarity">
    <text evidence="13">Belongs to the methyltransferase superfamily. Trimethylguanosine synthase family.</text>
</comment>
<sequence>MLCVEWNHVAEMCLYLDDLSEESRILCLCSRAFVNDRHLYCLGLRRVYRNKKNNERDYNDDEEEEEDSSSLPAASETFKVPVIEEELDSEAELMLQMGLPVKFGGSSYEKNFILPDHSFKEHKKRRKVRNKHQKCKNESCVDDVVEPAQDIDIEEVRSKNPDQSGKEESPVTVSEGAYSLKPTAADPTIQKSWEDYWNQHGQGLLWQDWVVKNPEISQSNPEPWNSSETTEEWNKHYSESYWQYYEQFNYWTQLGWTFNSPGEFAEQSTEDAKLPSCSPPPTLEKDLDRLCDGIVNGLENINLNINEAEQDCKPISVIYESHQAQDTENHETHCPCDPDHCDHQNGGSGETNAPSGHSSSSQPVSQLNPEKTVHKGQARTSEDNGEDDDEPPECKQAKIKRSHELDVEENPQEVLAESSTILGLKHGKGQKYGGIPDFKHRTLRYLDKGVRHRSHFLDMHRPVNVKNRHIFFADDSDKKSTKSKTLKKVQTFLRKVEEPVDDEINEDLPEVEDSFSSSDSDEQDTLNVKSTNVLAESHLEEAFEEHYYPDIDEQSEMQDAKSNSYLLDDSSMGIETHCKLPSNAIWCSADGSSPQEQSRDNADSTRQLVPLEIPSYLQVETEEKNGSQVSTAGRSNKKKKQKSKKKILSPPPEIAGSHLAKYWAQRYRLFSRFDEGIQLDEEGWFSVTPEKIAEHIAQRILQCFKNAVVVDAFCGVGGNAIQFALAGMRVIAVDIDPVKLDLAYNNAQVYGVEDQIEFIRADYMHVAPDLKADVVFLSPPWGGPDYVSAEIFDIKTMMNLDGFEIFRLSQKITKNIIYFVPRNTDVEQVASLAGPGGQVEVEQNFLNKKLKTLTVYFGDLIRKP</sequence>
<feature type="compositionally biased region" description="Basic residues" evidence="23">
    <location>
        <begin position="635"/>
        <end position="647"/>
    </location>
</feature>
<keyword evidence="6" id="KW-0597">Phosphoprotein</keyword>
<keyword evidence="5" id="KW-0963">Cytoplasm</keyword>
<evidence type="ECO:0000256" key="17">
    <source>
        <dbReference type="ARBA" id="ARBA00049075"/>
    </source>
</evidence>
<dbReference type="GO" id="GO:0005730">
    <property type="term" value="C:nucleolus"/>
    <property type="evidence" value="ECO:0007669"/>
    <property type="project" value="UniProtKB-SubCell"/>
</dbReference>
<evidence type="ECO:0000256" key="7">
    <source>
        <dbReference type="ARBA" id="ARBA00022603"/>
    </source>
</evidence>
<evidence type="ECO:0000256" key="12">
    <source>
        <dbReference type="ARBA" id="ARBA00023242"/>
    </source>
</evidence>
<evidence type="ECO:0000256" key="8">
    <source>
        <dbReference type="ARBA" id="ARBA00022679"/>
    </source>
</evidence>
<keyword evidence="11" id="KW-0804">Transcription</keyword>
<organism evidence="24 25">
    <name type="scientific">Pyxicephalus adspersus</name>
    <name type="common">African bullfrog</name>
    <dbReference type="NCBI Taxonomy" id="30357"/>
    <lineage>
        <taxon>Eukaryota</taxon>
        <taxon>Metazoa</taxon>
        <taxon>Chordata</taxon>
        <taxon>Craniata</taxon>
        <taxon>Vertebrata</taxon>
        <taxon>Euteleostomi</taxon>
        <taxon>Amphibia</taxon>
        <taxon>Batrachia</taxon>
        <taxon>Anura</taxon>
        <taxon>Neobatrachia</taxon>
        <taxon>Ranoidea</taxon>
        <taxon>Pyxicephalidae</taxon>
        <taxon>Pyxicephalinae</taxon>
        <taxon>Pyxicephalus</taxon>
    </lineage>
</organism>
<comment type="catalytic activity">
    <reaction evidence="14">
        <text>a 5'-end (N(2),N(7)-dimethyl 5'-triphosphoguanosine)-ribonucleoside in snoRNA + S-adenosyl-L-methionine = a 5'-end (N(2),N(2),N(7)-trimethyl 5'-triphosphoguanosine)-ribonucleoside in snoRNA + S-adenosyl-L-homocysteine + H(+)</text>
        <dbReference type="Rhea" id="RHEA:78507"/>
        <dbReference type="Rhea" id="RHEA-COMP:19088"/>
        <dbReference type="Rhea" id="RHEA-COMP:19090"/>
        <dbReference type="ChEBI" id="CHEBI:15378"/>
        <dbReference type="ChEBI" id="CHEBI:57856"/>
        <dbReference type="ChEBI" id="CHEBI:59789"/>
        <dbReference type="ChEBI" id="CHEBI:167623"/>
        <dbReference type="ChEBI" id="CHEBI:172880"/>
    </reaction>
    <physiologicalReaction direction="left-to-right" evidence="14">
        <dbReference type="Rhea" id="RHEA:78508"/>
    </physiologicalReaction>
</comment>
<evidence type="ECO:0000256" key="22">
    <source>
        <dbReference type="ARBA" id="ARBA00081504"/>
    </source>
</evidence>
<evidence type="ECO:0000256" key="3">
    <source>
        <dbReference type="ARBA" id="ARBA00004604"/>
    </source>
</evidence>
<evidence type="ECO:0000256" key="11">
    <source>
        <dbReference type="ARBA" id="ARBA00023163"/>
    </source>
</evidence>
<dbReference type="InterPro" id="IPR029063">
    <property type="entry name" value="SAM-dependent_MTases_sf"/>
</dbReference>
<proteinExistence type="inferred from homology"/>
<dbReference type="SUPFAM" id="SSF53335">
    <property type="entry name" value="S-adenosyl-L-methionine-dependent methyltransferases"/>
    <property type="match status" value="1"/>
</dbReference>
<evidence type="ECO:0000256" key="15">
    <source>
        <dbReference type="ARBA" id="ARBA00048740"/>
    </source>
</evidence>
<evidence type="ECO:0000313" key="25">
    <source>
        <dbReference type="Proteomes" id="UP001181693"/>
    </source>
</evidence>
<feature type="region of interest" description="Disordered" evidence="23">
    <location>
        <begin position="55"/>
        <end position="75"/>
    </location>
</feature>
<dbReference type="Gene3D" id="3.40.50.150">
    <property type="entry name" value="Vaccinia Virus protein VP39"/>
    <property type="match status" value="1"/>
</dbReference>
<evidence type="ECO:0000256" key="10">
    <source>
        <dbReference type="ARBA" id="ARBA00023015"/>
    </source>
</evidence>
<feature type="region of interest" description="Disordered" evidence="23">
    <location>
        <begin position="620"/>
        <end position="652"/>
    </location>
</feature>
<evidence type="ECO:0000256" key="2">
    <source>
        <dbReference type="ARBA" id="ARBA00004496"/>
    </source>
</evidence>
<evidence type="ECO:0000256" key="9">
    <source>
        <dbReference type="ARBA" id="ARBA00022691"/>
    </source>
</evidence>
<dbReference type="GO" id="GO:0015030">
    <property type="term" value="C:Cajal body"/>
    <property type="evidence" value="ECO:0007669"/>
    <property type="project" value="UniProtKB-SubCell"/>
</dbReference>
<keyword evidence="10" id="KW-0805">Transcription regulation</keyword>
<dbReference type="AlphaFoldDB" id="A0AAV3AAQ8"/>
<reference evidence="24" key="1">
    <citation type="thesis" date="2020" institute="ProQuest LLC" country="789 East Eisenhower Parkway, Ann Arbor, MI, USA">
        <title>Comparative Genomics and Chromosome Evolution.</title>
        <authorList>
            <person name="Mudd A.B."/>
        </authorList>
    </citation>
    <scope>NUCLEOTIDE SEQUENCE</scope>
    <source>
        <strain evidence="24">1538</strain>
        <tissue evidence="24">Blood</tissue>
    </source>
</reference>
<keyword evidence="12" id="KW-0539">Nucleus</keyword>
<keyword evidence="25" id="KW-1185">Reference proteome</keyword>
<evidence type="ECO:0000256" key="14">
    <source>
        <dbReference type="ARBA" id="ARBA00047418"/>
    </source>
</evidence>
<evidence type="ECO:0000256" key="18">
    <source>
        <dbReference type="ARBA" id="ARBA00049790"/>
    </source>
</evidence>
<comment type="catalytic activity">
    <reaction evidence="16">
        <text>a 5'-end (N(2),N(7)-dimethyl 5'-triphosphoguanosine)-ribonucleoside in snRNA + S-adenosyl-L-methionine = a 5'-end (N(2),N(2),N(7)-trimethyl 5'-triphosphoguanosine)-ribonucleoside in snRNA + S-adenosyl-L-homocysteine + H(+)</text>
        <dbReference type="Rhea" id="RHEA:78479"/>
        <dbReference type="Rhea" id="RHEA-COMP:19087"/>
        <dbReference type="Rhea" id="RHEA-COMP:19089"/>
        <dbReference type="ChEBI" id="CHEBI:15378"/>
        <dbReference type="ChEBI" id="CHEBI:57856"/>
        <dbReference type="ChEBI" id="CHEBI:59789"/>
        <dbReference type="ChEBI" id="CHEBI:167623"/>
        <dbReference type="ChEBI" id="CHEBI:172880"/>
    </reaction>
    <physiologicalReaction direction="left-to-right" evidence="16">
        <dbReference type="Rhea" id="RHEA:78480"/>
    </physiologicalReaction>
</comment>
<dbReference type="GO" id="GO:0005737">
    <property type="term" value="C:cytoplasm"/>
    <property type="evidence" value="ECO:0007669"/>
    <property type="project" value="UniProtKB-SubCell"/>
</dbReference>
<accession>A0AAV3AAQ8</accession>
<evidence type="ECO:0000256" key="23">
    <source>
        <dbReference type="SAM" id="MobiDB-lite"/>
    </source>
</evidence>
<evidence type="ECO:0000256" key="4">
    <source>
        <dbReference type="ARBA" id="ARBA00018517"/>
    </source>
</evidence>
<evidence type="ECO:0000256" key="20">
    <source>
        <dbReference type="ARBA" id="ARBA00064494"/>
    </source>
</evidence>
<dbReference type="GO" id="GO:0071164">
    <property type="term" value="F:RNA cap trimethylguanosine synthase activity"/>
    <property type="evidence" value="ECO:0007669"/>
    <property type="project" value="TreeGrafter"/>
</dbReference>
<protein>
    <recommendedName>
        <fullName evidence="4">Trimethylguanosine synthase</fullName>
    </recommendedName>
    <alternativeName>
        <fullName evidence="18">Cap-specific guanine-N(2) methyltransferase</fullName>
    </alternativeName>
    <alternativeName>
        <fullName evidence="21">Nuclear receptor coactivator 6-interacting protein</fullName>
    </alternativeName>
    <alternativeName>
        <fullName evidence="22">PRIP-interacting protein with methyltransferase motif</fullName>
    </alternativeName>
</protein>
<feature type="compositionally biased region" description="Basic and acidic residues" evidence="23">
    <location>
        <begin position="154"/>
        <end position="169"/>
    </location>
</feature>
<dbReference type="PANTHER" id="PTHR14741">
    <property type="entry name" value="S-ADENOSYLMETHIONINE-DEPENDENT METHYLTRANSFERASE RELATED"/>
    <property type="match status" value="1"/>
</dbReference>
<name>A0AAV3AAQ8_PYXAD</name>
<dbReference type="InterPro" id="IPR019012">
    <property type="entry name" value="RNA_cap_Gua-N2-MeTrfase"/>
</dbReference>
<dbReference type="EMBL" id="DYDO01000005">
    <property type="protein sequence ID" value="DBA24289.1"/>
    <property type="molecule type" value="Genomic_DNA"/>
</dbReference>
<gene>
    <name evidence="24" type="ORF">GDO54_011966</name>
</gene>
<evidence type="ECO:0000313" key="24">
    <source>
        <dbReference type="EMBL" id="DBA24289.1"/>
    </source>
</evidence>
<comment type="subcellular location">
    <subcellularLocation>
        <location evidence="2">Cytoplasm</location>
    </subcellularLocation>
    <subcellularLocation>
        <location evidence="1">Nucleus</location>
        <location evidence="1">Cajal body</location>
    </subcellularLocation>
    <subcellularLocation>
        <location evidence="3">Nucleus</location>
        <location evidence="3">Nucleolus</location>
    </subcellularLocation>
</comment>
<evidence type="ECO:0000256" key="16">
    <source>
        <dbReference type="ARBA" id="ARBA00048763"/>
    </source>
</evidence>
<evidence type="ECO:0000256" key="5">
    <source>
        <dbReference type="ARBA" id="ARBA00022490"/>
    </source>
</evidence>
<evidence type="ECO:0000256" key="21">
    <source>
        <dbReference type="ARBA" id="ARBA00079339"/>
    </source>
</evidence>
<keyword evidence="8" id="KW-0808">Transferase</keyword>
<dbReference type="FunFam" id="3.40.50.150:FF:000066">
    <property type="entry name" value="Trimethylguanosine synthase 1"/>
    <property type="match status" value="1"/>
</dbReference>
<feature type="compositionally biased region" description="Acidic residues" evidence="23">
    <location>
        <begin position="58"/>
        <end position="68"/>
    </location>
</feature>
<comment type="caution">
    <text evidence="24">The sequence shown here is derived from an EMBL/GenBank/DDBJ whole genome shotgun (WGS) entry which is preliminary data.</text>
</comment>
<comment type="catalytic activity">
    <reaction evidence="15">
        <text>a 5'-end (N(7)-methyl 5'-triphosphoguanosine)-ribonucleoside in snoRNA + S-adenosyl-L-methionine = a 5'-end (N(2),N(7)-dimethyl 5'-triphosphoguanosine)-ribonucleoside in snoRNA + S-adenosyl-L-homocysteine + H(+)</text>
        <dbReference type="Rhea" id="RHEA:78475"/>
        <dbReference type="Rhea" id="RHEA-COMP:19086"/>
        <dbReference type="Rhea" id="RHEA-COMP:19088"/>
        <dbReference type="ChEBI" id="CHEBI:15378"/>
        <dbReference type="ChEBI" id="CHEBI:57856"/>
        <dbReference type="ChEBI" id="CHEBI:59789"/>
        <dbReference type="ChEBI" id="CHEBI:156461"/>
        <dbReference type="ChEBI" id="CHEBI:172880"/>
    </reaction>
    <physiologicalReaction direction="left-to-right" evidence="15">
        <dbReference type="Rhea" id="RHEA:78476"/>
    </physiologicalReaction>
</comment>
<feature type="compositionally biased region" description="Acidic residues" evidence="23">
    <location>
        <begin position="500"/>
        <end position="524"/>
    </location>
</feature>
<evidence type="ECO:0000256" key="1">
    <source>
        <dbReference type="ARBA" id="ARBA00004408"/>
    </source>
</evidence>
<dbReference type="PANTHER" id="PTHR14741:SF32">
    <property type="entry name" value="TRIMETHYLGUANOSINE SYNTHASE"/>
    <property type="match status" value="1"/>
</dbReference>
<dbReference type="CDD" id="cd02440">
    <property type="entry name" value="AdoMet_MTases"/>
    <property type="match status" value="1"/>
</dbReference>
<evidence type="ECO:0000256" key="19">
    <source>
        <dbReference type="ARBA" id="ARBA00057179"/>
    </source>
</evidence>
<evidence type="ECO:0000256" key="13">
    <source>
        <dbReference type="ARBA" id="ARBA00025783"/>
    </source>
</evidence>
<evidence type="ECO:0000256" key="6">
    <source>
        <dbReference type="ARBA" id="ARBA00022553"/>
    </source>
</evidence>